<dbReference type="EC" id="3.2.1.21" evidence="3"/>
<sequence length="756" mass="78816">MTIDRRSLLVRAGWLAAGAAMPMPAGAAARRIDDLLAAMTIEEKAGQLSCFNDEIRPVGAVFNPVVNASGAEAQLAAIRAGRVGMLFNGYGVAGARRAQAAALESRLGIPLVFAADVIHGCRTIFPIPLAEAAAFDPDLSGRTARAIARETAAGGLHWTFAPVVDVARDQRWGRVAEGAGEDVYLNRLLAAARVRGFQGTDLSRADALAATPKHFAGYGAVVGGMEYGAVDLSDAQMREVFLPPFAAAFRAGAAATIASFTAVNGVPATANRPLLTDTLREGLGFAGVCVSDYDADRELIAHGVAADEADAARLAILAGIDVSMQSGLFNAHLPGLVAAGAVPMVRVDQAVRRVLALKTALGLFDDPYRSLDISAERRETRAPAIRRMAREVAARSMVLLRNEGDLLPLSPGTRAALIGPFAEDTANLNGPWSFAGATDGVSLAAGLRRRIRDLVVEPGSGIHDPRPGGIDRAVAAARAADVVLLAIGEAADMSGEGNSRVAITVPPAQQALAEAVAATGTPVVVLLRHGRALALEGAVRDARAILACWFLGEATGDVVADMVTGRVAPSGRLPVSFPLATGQQPWSYDRPPTGRPAPDDAPMQPGRAHWNDAPDRPLYGFGHGLTYTRFALDDAQLTVRSRTAEVAVTVRNLTARAGTAVLQLFVHDRVASRTQPRRRLIALARVEVAGGASARETLSLPLAELAIVTADGRRLVESGEFDLIVAQSSADPGATVRLDVDAATADAVSRGLPALG</sequence>
<dbReference type="STRING" id="634430.SAMN04488241_103228"/>
<dbReference type="RefSeq" id="WP_093332319.1">
    <property type="nucleotide sequence ID" value="NZ_FOXP01000003.1"/>
</dbReference>
<dbReference type="InterPro" id="IPR017853">
    <property type="entry name" value="GH"/>
</dbReference>
<evidence type="ECO:0000256" key="2">
    <source>
        <dbReference type="ARBA" id="ARBA00005336"/>
    </source>
</evidence>
<dbReference type="SUPFAM" id="SSF51445">
    <property type="entry name" value="(Trans)glycosidases"/>
    <property type="match status" value="1"/>
</dbReference>
<evidence type="ECO:0000313" key="10">
    <source>
        <dbReference type="EMBL" id="SFP57326.1"/>
    </source>
</evidence>
<feature type="domain" description="Fibronectin type III-like" evidence="9">
    <location>
        <begin position="660"/>
        <end position="729"/>
    </location>
</feature>
<dbReference type="Pfam" id="PF00933">
    <property type="entry name" value="Glyco_hydro_3"/>
    <property type="match status" value="1"/>
</dbReference>
<dbReference type="PRINTS" id="PR00133">
    <property type="entry name" value="GLHYDRLASE3"/>
</dbReference>
<organism evidence="10 11">
    <name type="scientific">Sphingomonas rubra</name>
    <dbReference type="NCBI Taxonomy" id="634430"/>
    <lineage>
        <taxon>Bacteria</taxon>
        <taxon>Pseudomonadati</taxon>
        <taxon>Pseudomonadota</taxon>
        <taxon>Alphaproteobacteria</taxon>
        <taxon>Sphingomonadales</taxon>
        <taxon>Sphingomonadaceae</taxon>
        <taxon>Sphingomonas</taxon>
    </lineage>
</organism>
<dbReference type="InterPro" id="IPR006311">
    <property type="entry name" value="TAT_signal"/>
</dbReference>
<dbReference type="GO" id="GO:0008422">
    <property type="term" value="F:beta-glucosidase activity"/>
    <property type="evidence" value="ECO:0007669"/>
    <property type="project" value="UniProtKB-EC"/>
</dbReference>
<comment type="similarity">
    <text evidence="2">Belongs to the glycosyl hydrolase 3 family.</text>
</comment>
<evidence type="ECO:0000259" key="9">
    <source>
        <dbReference type="SMART" id="SM01217"/>
    </source>
</evidence>
<dbReference type="Gene3D" id="3.40.50.1700">
    <property type="entry name" value="Glycoside hydrolase family 3 C-terminal domain"/>
    <property type="match status" value="1"/>
</dbReference>
<dbReference type="InterPro" id="IPR036881">
    <property type="entry name" value="Glyco_hydro_3_C_sf"/>
</dbReference>
<evidence type="ECO:0000256" key="4">
    <source>
        <dbReference type="ARBA" id="ARBA00022729"/>
    </source>
</evidence>
<keyword evidence="4 8" id="KW-0732">Signal</keyword>
<name>A0A1I5RHB4_9SPHN</name>
<keyword evidence="6" id="KW-0326">Glycosidase</keyword>
<reference evidence="10 11" key="1">
    <citation type="submission" date="2016-10" db="EMBL/GenBank/DDBJ databases">
        <authorList>
            <person name="de Groot N.N."/>
        </authorList>
    </citation>
    <scope>NUCLEOTIDE SEQUENCE [LARGE SCALE GENOMIC DNA]</scope>
    <source>
        <strain evidence="10 11">CGMCC 1.9113</strain>
    </source>
</reference>
<dbReference type="InterPro" id="IPR001764">
    <property type="entry name" value="Glyco_hydro_3_N"/>
</dbReference>
<dbReference type="Pfam" id="PF01915">
    <property type="entry name" value="Glyco_hydro_3_C"/>
    <property type="match status" value="1"/>
</dbReference>
<dbReference type="Pfam" id="PF14310">
    <property type="entry name" value="Fn3-like"/>
    <property type="match status" value="1"/>
</dbReference>
<dbReference type="Gene3D" id="2.60.40.10">
    <property type="entry name" value="Immunoglobulins"/>
    <property type="match status" value="1"/>
</dbReference>
<dbReference type="Gene3D" id="3.20.20.300">
    <property type="entry name" value="Glycoside hydrolase, family 3, N-terminal domain"/>
    <property type="match status" value="1"/>
</dbReference>
<dbReference type="EMBL" id="FOXP01000003">
    <property type="protein sequence ID" value="SFP57326.1"/>
    <property type="molecule type" value="Genomic_DNA"/>
</dbReference>
<dbReference type="SMART" id="SM01217">
    <property type="entry name" value="Fn3_like"/>
    <property type="match status" value="1"/>
</dbReference>
<dbReference type="PANTHER" id="PTHR30620">
    <property type="entry name" value="PERIPLASMIC BETA-GLUCOSIDASE-RELATED"/>
    <property type="match status" value="1"/>
</dbReference>
<dbReference type="InterPro" id="IPR002772">
    <property type="entry name" value="Glyco_hydro_3_C"/>
</dbReference>
<dbReference type="InterPro" id="IPR026891">
    <property type="entry name" value="Fn3-like"/>
</dbReference>
<evidence type="ECO:0000256" key="8">
    <source>
        <dbReference type="SAM" id="SignalP"/>
    </source>
</evidence>
<evidence type="ECO:0000313" key="11">
    <source>
        <dbReference type="Proteomes" id="UP000199586"/>
    </source>
</evidence>
<evidence type="ECO:0000256" key="3">
    <source>
        <dbReference type="ARBA" id="ARBA00012744"/>
    </source>
</evidence>
<accession>A0A1I5RHB4</accession>
<evidence type="ECO:0000256" key="1">
    <source>
        <dbReference type="ARBA" id="ARBA00000448"/>
    </source>
</evidence>
<comment type="catalytic activity">
    <reaction evidence="1">
        <text>Hydrolysis of terminal, non-reducing beta-D-glucosyl residues with release of beta-D-glucose.</text>
        <dbReference type="EC" id="3.2.1.21"/>
    </reaction>
</comment>
<keyword evidence="11" id="KW-1185">Reference proteome</keyword>
<gene>
    <name evidence="10" type="ORF">SAMN04488241_103228</name>
</gene>
<dbReference type="InterPro" id="IPR051915">
    <property type="entry name" value="Cellulose_Degrad_GH3"/>
</dbReference>
<dbReference type="Proteomes" id="UP000199586">
    <property type="component" value="Unassembled WGS sequence"/>
</dbReference>
<dbReference type="PANTHER" id="PTHR30620:SF16">
    <property type="entry name" value="LYSOSOMAL BETA GLUCOSIDASE"/>
    <property type="match status" value="1"/>
</dbReference>
<feature type="region of interest" description="Disordered" evidence="7">
    <location>
        <begin position="582"/>
        <end position="608"/>
    </location>
</feature>
<dbReference type="PROSITE" id="PS51318">
    <property type="entry name" value="TAT"/>
    <property type="match status" value="1"/>
</dbReference>
<evidence type="ECO:0000256" key="5">
    <source>
        <dbReference type="ARBA" id="ARBA00022801"/>
    </source>
</evidence>
<feature type="signal peptide" evidence="8">
    <location>
        <begin position="1"/>
        <end position="27"/>
    </location>
</feature>
<proteinExistence type="inferred from homology"/>
<protein>
    <recommendedName>
        <fullName evidence="3">beta-glucosidase</fullName>
        <ecNumber evidence="3">3.2.1.21</ecNumber>
    </recommendedName>
</protein>
<evidence type="ECO:0000256" key="6">
    <source>
        <dbReference type="ARBA" id="ARBA00023295"/>
    </source>
</evidence>
<keyword evidence="5" id="KW-0378">Hydrolase</keyword>
<dbReference type="OrthoDB" id="9781691at2"/>
<dbReference type="FunFam" id="3.20.20.300:FF:000005">
    <property type="entry name" value="Periplasmic beta-glucosidase"/>
    <property type="match status" value="1"/>
</dbReference>
<dbReference type="InterPro" id="IPR036962">
    <property type="entry name" value="Glyco_hydro_3_N_sf"/>
</dbReference>
<evidence type="ECO:0000256" key="7">
    <source>
        <dbReference type="SAM" id="MobiDB-lite"/>
    </source>
</evidence>
<feature type="chain" id="PRO_5011584380" description="beta-glucosidase" evidence="8">
    <location>
        <begin position="28"/>
        <end position="756"/>
    </location>
</feature>
<dbReference type="GO" id="GO:0009251">
    <property type="term" value="P:glucan catabolic process"/>
    <property type="evidence" value="ECO:0007669"/>
    <property type="project" value="TreeGrafter"/>
</dbReference>
<dbReference type="InterPro" id="IPR013783">
    <property type="entry name" value="Ig-like_fold"/>
</dbReference>
<dbReference type="SUPFAM" id="SSF52279">
    <property type="entry name" value="Beta-D-glucan exohydrolase, C-terminal domain"/>
    <property type="match status" value="1"/>
</dbReference>
<dbReference type="AlphaFoldDB" id="A0A1I5RHB4"/>